<dbReference type="PANTHER" id="PTHR31001">
    <property type="entry name" value="UNCHARACTERIZED TRANSCRIPTIONAL REGULATORY PROTEIN"/>
    <property type="match status" value="1"/>
</dbReference>
<proteinExistence type="predicted"/>
<sequence>MPKGGSQNSGESQGPVVSSWSCFNCRRRKSRCNRQSPCGFCSKAGVECLYPFTGRMPTRQHNSTTASVPSTRAPPRKQSQAQVQELLSRLRQLENVVDSLKAQAQDKDFIPGHTDSGNTSPSKNGESSTAEEEASSLDAHTINSRHNLSYGLSKSFGRLHVCESGIMYTGNGFWAALHGELKSVRQAFEASDIFDLSAFQDTSSTYEAEARHMPFDFDHSNTPESTPHPAPNLLPFIWQVYVKNVDPFIKVLHVPTMSEVIRLSAGGFEKLSPGTRALVFSISLAAVTSLNESDIQNAFGDAKESVISRFILGTEKALSQAGILKTTDLCVAQASVIYLESAGHRYGMRTVWMMSGILVRAAISVGLHRDGATFPNVSYFEAEMRRRLWWHICCFDARVSQCYAPETMISNNMLDTREPTNCNDDDLEVNMMKEPTAREDFTDVSFTLMACQLRRLCNHILSSRSSLLSSKQKEQAVQRDVLREIENARNWAAKKFFGNLGTRRELQSSTQFLFSMLLDQLSIIVRDTNIFEKRPPTEERHIKDESYVRALTHIENMQKWRDEPSTHQWGWVLVNFQQWYALGIVLIHLQTQTWDSACERAWTVAVKTLNEIPPAMMTENPLRESIIDMITAARQHRGEELARQCCQPGSHQSISSMPEISASISVPEDFWPSSSGFDSATNLPANIFIGESEVEAPLYIATIDLVQDNPFEESVHARRVYSRTSYPSWYLDPTSDFDSSEPSFGNLQDLLFCNSTDDRGDRGSDK</sequence>
<feature type="domain" description="Zn(2)-C6 fungal-type" evidence="5">
    <location>
        <begin position="21"/>
        <end position="50"/>
    </location>
</feature>
<dbReference type="Proteomes" id="UP000054821">
    <property type="component" value="Unassembled WGS sequence"/>
</dbReference>
<evidence type="ECO:0000313" key="6">
    <source>
        <dbReference type="EMBL" id="PON28815.1"/>
    </source>
</evidence>
<dbReference type="Gene3D" id="4.10.240.10">
    <property type="entry name" value="Zn(2)-C6 fungal-type DNA-binding domain"/>
    <property type="match status" value="1"/>
</dbReference>
<dbReference type="Pfam" id="PF00172">
    <property type="entry name" value="Zn_clus"/>
    <property type="match status" value="1"/>
</dbReference>
<feature type="region of interest" description="Disordered" evidence="4">
    <location>
        <begin position="104"/>
        <end position="140"/>
    </location>
</feature>
<feature type="region of interest" description="Disordered" evidence="4">
    <location>
        <begin position="54"/>
        <end position="81"/>
    </location>
</feature>
<dbReference type="InterPro" id="IPR050613">
    <property type="entry name" value="Sec_Metabolite_Reg"/>
</dbReference>
<reference evidence="6 7" key="1">
    <citation type="journal article" date="2016" name="Genome Announc.">
        <title>Draft Whole-Genome Sequence of Trichoderma gamsii T6085, a Promising Biocontrol Agent of Fusarium Head Blight on Wheat.</title>
        <authorList>
            <person name="Baroncelli R."/>
            <person name="Zapparata A."/>
            <person name="Piaggeschi G."/>
            <person name="Sarrocco S."/>
            <person name="Vannacci G."/>
        </authorList>
    </citation>
    <scope>NUCLEOTIDE SEQUENCE [LARGE SCALE GENOMIC DNA]</scope>
    <source>
        <strain evidence="6 7">T6085</strain>
    </source>
</reference>
<keyword evidence="3" id="KW-0539">Nucleus</keyword>
<dbReference type="GeneID" id="29980247"/>
<keyword evidence="7" id="KW-1185">Reference proteome</keyword>
<organism evidence="6 7">
    <name type="scientific">Trichoderma gamsii</name>
    <dbReference type="NCBI Taxonomy" id="398673"/>
    <lineage>
        <taxon>Eukaryota</taxon>
        <taxon>Fungi</taxon>
        <taxon>Dikarya</taxon>
        <taxon>Ascomycota</taxon>
        <taxon>Pezizomycotina</taxon>
        <taxon>Sordariomycetes</taxon>
        <taxon>Hypocreomycetidae</taxon>
        <taxon>Hypocreales</taxon>
        <taxon>Hypocreaceae</taxon>
        <taxon>Trichoderma</taxon>
    </lineage>
</organism>
<dbReference type="STRING" id="398673.A0A2P4ZWZ2"/>
<dbReference type="GO" id="GO:0008270">
    <property type="term" value="F:zinc ion binding"/>
    <property type="evidence" value="ECO:0007669"/>
    <property type="project" value="InterPro"/>
</dbReference>
<dbReference type="SMART" id="SM00066">
    <property type="entry name" value="GAL4"/>
    <property type="match status" value="1"/>
</dbReference>
<dbReference type="PROSITE" id="PS50048">
    <property type="entry name" value="ZN2_CY6_FUNGAL_2"/>
    <property type="match status" value="1"/>
</dbReference>
<keyword evidence="2" id="KW-0479">Metal-binding</keyword>
<dbReference type="AlphaFoldDB" id="A0A2P4ZWZ2"/>
<evidence type="ECO:0000256" key="4">
    <source>
        <dbReference type="SAM" id="MobiDB-lite"/>
    </source>
</evidence>
<dbReference type="InterPro" id="IPR007219">
    <property type="entry name" value="XnlR_reg_dom"/>
</dbReference>
<dbReference type="EMBL" id="JPDN02000005">
    <property type="protein sequence ID" value="PON28815.1"/>
    <property type="molecule type" value="Genomic_DNA"/>
</dbReference>
<dbReference type="SMART" id="SM00906">
    <property type="entry name" value="Fungal_trans"/>
    <property type="match status" value="1"/>
</dbReference>
<dbReference type="RefSeq" id="XP_018666306.2">
    <property type="nucleotide sequence ID" value="XM_018800164.2"/>
</dbReference>
<dbReference type="GO" id="GO:0006351">
    <property type="term" value="P:DNA-templated transcription"/>
    <property type="evidence" value="ECO:0007669"/>
    <property type="project" value="InterPro"/>
</dbReference>
<dbReference type="Pfam" id="PF04082">
    <property type="entry name" value="Fungal_trans"/>
    <property type="match status" value="1"/>
</dbReference>
<accession>A0A2P4ZWZ2</accession>
<dbReference type="InterPro" id="IPR001138">
    <property type="entry name" value="Zn2Cys6_DnaBD"/>
</dbReference>
<evidence type="ECO:0000259" key="5">
    <source>
        <dbReference type="PROSITE" id="PS50048"/>
    </source>
</evidence>
<dbReference type="PROSITE" id="PS00463">
    <property type="entry name" value="ZN2_CY6_FUNGAL_1"/>
    <property type="match status" value="1"/>
</dbReference>
<dbReference type="GO" id="GO:0000981">
    <property type="term" value="F:DNA-binding transcription factor activity, RNA polymerase II-specific"/>
    <property type="evidence" value="ECO:0007669"/>
    <property type="project" value="InterPro"/>
</dbReference>
<dbReference type="InterPro" id="IPR036864">
    <property type="entry name" value="Zn2-C6_fun-type_DNA-bd_sf"/>
</dbReference>
<comment type="caution">
    <text evidence="6">The sequence shown here is derived from an EMBL/GenBank/DDBJ whole genome shotgun (WGS) entry which is preliminary data.</text>
</comment>
<protein>
    <recommendedName>
        <fullName evidence="5">Zn(2)-C6 fungal-type domain-containing protein</fullName>
    </recommendedName>
</protein>
<comment type="subcellular location">
    <subcellularLocation>
        <location evidence="1">Nucleus</location>
    </subcellularLocation>
</comment>
<evidence type="ECO:0000256" key="3">
    <source>
        <dbReference type="ARBA" id="ARBA00023242"/>
    </source>
</evidence>
<dbReference type="CDD" id="cd12148">
    <property type="entry name" value="fungal_TF_MHR"/>
    <property type="match status" value="1"/>
</dbReference>
<name>A0A2P4ZWZ2_9HYPO</name>
<evidence type="ECO:0000256" key="1">
    <source>
        <dbReference type="ARBA" id="ARBA00004123"/>
    </source>
</evidence>
<dbReference type="GO" id="GO:0003677">
    <property type="term" value="F:DNA binding"/>
    <property type="evidence" value="ECO:0007669"/>
    <property type="project" value="InterPro"/>
</dbReference>
<dbReference type="CDD" id="cd00067">
    <property type="entry name" value="GAL4"/>
    <property type="match status" value="1"/>
</dbReference>
<dbReference type="SUPFAM" id="SSF57701">
    <property type="entry name" value="Zn2/Cys6 DNA-binding domain"/>
    <property type="match status" value="1"/>
</dbReference>
<evidence type="ECO:0000313" key="7">
    <source>
        <dbReference type="Proteomes" id="UP000054821"/>
    </source>
</evidence>
<dbReference type="GO" id="GO:0005634">
    <property type="term" value="C:nucleus"/>
    <property type="evidence" value="ECO:0007669"/>
    <property type="project" value="UniProtKB-SubCell"/>
</dbReference>
<feature type="compositionally biased region" description="Polar residues" evidence="4">
    <location>
        <begin position="115"/>
        <end position="125"/>
    </location>
</feature>
<gene>
    <name evidence="6" type="ORF">TGAM01_v201923</name>
</gene>
<dbReference type="PANTHER" id="PTHR31001:SF50">
    <property type="entry name" value="ZN(II)2CYS6 TRANSCRIPTION FACTOR (EUROFUNG)"/>
    <property type="match status" value="1"/>
</dbReference>
<evidence type="ECO:0000256" key="2">
    <source>
        <dbReference type="ARBA" id="ARBA00022723"/>
    </source>
</evidence>
<feature type="compositionally biased region" description="Polar residues" evidence="4">
    <location>
        <begin position="59"/>
        <end position="70"/>
    </location>
</feature>